<name>A0AAN7UYC2_9PEZI</name>
<dbReference type="EMBL" id="JAWHQM010000045">
    <property type="protein sequence ID" value="KAK5634841.1"/>
    <property type="molecule type" value="Genomic_DNA"/>
</dbReference>
<proteinExistence type="predicted"/>
<feature type="region of interest" description="Disordered" evidence="1">
    <location>
        <begin position="1"/>
        <end position="40"/>
    </location>
</feature>
<organism evidence="2 3">
    <name type="scientific">Xylaria bambusicola</name>
    <dbReference type="NCBI Taxonomy" id="326684"/>
    <lineage>
        <taxon>Eukaryota</taxon>
        <taxon>Fungi</taxon>
        <taxon>Dikarya</taxon>
        <taxon>Ascomycota</taxon>
        <taxon>Pezizomycotina</taxon>
        <taxon>Sordariomycetes</taxon>
        <taxon>Xylariomycetidae</taxon>
        <taxon>Xylariales</taxon>
        <taxon>Xylariaceae</taxon>
        <taxon>Xylaria</taxon>
    </lineage>
</organism>
<evidence type="ECO:0000313" key="3">
    <source>
        <dbReference type="Proteomes" id="UP001305414"/>
    </source>
</evidence>
<keyword evidence="3" id="KW-1185">Reference proteome</keyword>
<sequence length="74" mass="7374">MSPSPSTVTSQNTSWGSQASSPKTSNPAEDPSASTSSKKVLLRNLPTPCLGAAAATAEAATRSVSGPSLALRDS</sequence>
<evidence type="ECO:0000313" key="2">
    <source>
        <dbReference type="EMBL" id="KAK5634841.1"/>
    </source>
</evidence>
<dbReference type="Proteomes" id="UP001305414">
    <property type="component" value="Unassembled WGS sequence"/>
</dbReference>
<evidence type="ECO:0000256" key="1">
    <source>
        <dbReference type="SAM" id="MobiDB-lite"/>
    </source>
</evidence>
<reference evidence="2 3" key="1">
    <citation type="submission" date="2023-10" db="EMBL/GenBank/DDBJ databases">
        <title>Draft genome sequence of Xylaria bambusicola isolate GMP-LS, the root and basal stem rot pathogen of sugarcane in Indonesia.</title>
        <authorList>
            <person name="Selvaraj P."/>
            <person name="Muralishankar V."/>
            <person name="Muruganantham S."/>
            <person name="Sp S."/>
            <person name="Haryani S."/>
            <person name="Lau K.J.X."/>
            <person name="Naqvi N.I."/>
        </authorList>
    </citation>
    <scope>NUCLEOTIDE SEQUENCE [LARGE SCALE GENOMIC DNA]</scope>
    <source>
        <strain evidence="2">GMP-LS</strain>
    </source>
</reference>
<protein>
    <submittedName>
        <fullName evidence="2">Uncharacterized protein</fullName>
    </submittedName>
</protein>
<accession>A0AAN7UYC2</accession>
<comment type="caution">
    <text evidence="2">The sequence shown here is derived from an EMBL/GenBank/DDBJ whole genome shotgun (WGS) entry which is preliminary data.</text>
</comment>
<feature type="compositionally biased region" description="Polar residues" evidence="1">
    <location>
        <begin position="1"/>
        <end position="38"/>
    </location>
</feature>
<gene>
    <name evidence="2" type="ORF">RRF57_010554</name>
</gene>
<dbReference type="AlphaFoldDB" id="A0AAN7UYC2"/>